<sequence length="1862" mass="214469">MATENLRNGQSISEKQGQTTLFKENFSRRSTNYITSTLYPHIGPRFLNDISNVLDESRISSENMAYYYSFIKGKNVRLLNLNIPLFDAPLEVNFDYCGSRLSYVVDDCKEYSFDFQGWIEHRPKKYWCYVHHENGIPTYFIRNEIDCVGYIGTGKCLNDFKEGWDMKKTLSRSCIESINILPSMHVSAKSVGSDCCSYESTSNYNWLLCTYGNYDVYVQLTDYDCFHLSEKTYLTDLSALIGYTGFVYDSYIEIPNIAMLDGYRFWYWMYNDMNYYAINIDAYFAGSALREQRKRREPYECLEGISSLWPEVTLQGGAFSSLQDTYTSIHEIGKFAQTANSAKSVFDETMAQPWMQNVIHSLTNVASNIARLVREFEAFRADPLGYVKNISKDLVKEFSFPDLELSQAHIGLVIGAAFYLFEKSQILSLGLFMFGYYSVFRLCYHDKFYAQVSSLLVTLVSVGVLKATQLRPVSITLQSNSNLSSMIFAACSFVTLGFATKGISVSTDSVVRHLFNNTKDIFAISRGALSLSKAVEYIIETLQCALNFVFGNTFAYEALVKMTVTSRDLQDYIQYCLTTNPEDLAVKLTMDKESRIQWNRICVLHKDLIKVFASGKPLTETHIGYNMYVRACANYTKLCQEYEKIKHALDHFRPEPFMVWIWGEPGTGKTWSRDRFVNNMYRWHSDIDPLLPDVRKTGLLYVRNPADKYMSRYNGEFAVAYDDVGQNRQLDNPEFNEIMGFGSTNQVKLNMADIEDKGRLFSSSVVIMAANTQFVMSNNLIMKEEAFNRRRHIVVQICRPKLQLDEVNLATSKCDFTKVRIVLSDPLSGQTIVSFPESGYGNDDEEFSKMFQWLGPRYVKHVKEQMIGIENKKDALMAILNGEHHPSIVDLPKELRVLSKDTVDIAKLTKYQKIAQYIGRDDDLDIAIEGIKNCINNGMEPSELMKTHFNDFCRSKDIEGFDDNDWKYLNNDLEMMSEEDQENVKSLWSERFDNLRSTFGWYTLLKWVGIAASGLALFKLYKQFFQSKEEDIFNLQGYNQEVKNPPTKGKVSVQGYSIETKAAPNNRVIIQGESELLSFEPKVGSLTSVVENLSKSVAKFTREKSEHNFAFVNCFNVCYNAWLVPRHFFGKMLSDYLVRIDRQGMRPEVVNIEKGNIFTLCKDGKECDVCLVYLPTLNHGRNHLKHFATRKHLEMVKNFESSMLRWNNDLKIVEKVALGCAERWDVPLEIDADGSELYYSSGYKYNFATSMGDCGSILISNDTTTKARIFGFHFGYNNSENKGMSVHVSREDVELLLEYAIPSIDKIDEEPPKVDLQNAECPPELIDQNGLPYFETFGYVRDAPLPPRDHGDLHRSPLYGEVYPPEKDLSVLNKWDSRLDDEFKGDPDILTRGVIDFAYESRPWPVKELKIATEALKSEFEQFSVPIDKRVLNLDEAINGIWIDGKRVEYSEDINLKTAAGYGLPGIKRDHFNTEEIRNPVTNVLEKIEHRIVNPKLQQQVDDMWKDWMEGKTHSIPWSHTLKIEALKLSKINTGNTRTFCVASTALLLNVRRLFGAFTTAMKKSKIVSFSCLGVDANSRDWNDLYVNLRNTGTHGADMDFFKFDRTAVTWQLARQVCEAINSWYNDSLEYQRARIIAFEEMIFAYGLINKYLTRKVRGNPSGNPLTTELNNCVNYLMLCMVYLLIAKDKKPLEYRIESWKKNVNMKAYGDDIIFTLHPACVEWFDFDLLTRIYSEYGVPVTPADKSDAGIVLRPIHELTFLKRNFRPFDHHEVKWQSALSQSSIRSMIQFYRLKPNNGTMYDAVRTNCMESIIESYHWGEEFFQEHVNKINAWMRNNGYPSIPITYVELDETYRQKLEQGF</sequence>
<dbReference type="SUPFAM" id="SSF56672">
    <property type="entry name" value="DNA/RNA polymerases"/>
    <property type="match status" value="1"/>
</dbReference>
<keyword evidence="7" id="KW-0788">Thiol protease</keyword>
<evidence type="ECO:0000256" key="8">
    <source>
        <dbReference type="ARBA" id="ARBA00022840"/>
    </source>
</evidence>
<reference evidence="13" key="1">
    <citation type="journal article" date="2018" name="J. Gen. Virol.">
        <title>Metagenomic analysis of Varroa-free Australian honey bees (Apis mellifera) shows a diverse Picornavirales virome.</title>
        <authorList>
            <person name="Roberts J.M."/>
            <person name="Anderson D.L."/>
            <person name="Durr P.A."/>
        </authorList>
    </citation>
    <scope>NUCLEOTIDE SEQUENCE</scope>
    <source>
        <strain evidence="13">NT-8</strain>
    </source>
</reference>
<protein>
    <submittedName>
        <fullName evidence="13">Nonstructural polyprotein</fullName>
    </submittedName>
</protein>
<keyword evidence="8" id="KW-0067">ATP-binding</keyword>
<accession>A0A2U8JQ67</accession>
<evidence type="ECO:0000256" key="1">
    <source>
        <dbReference type="ARBA" id="ARBA00022484"/>
    </source>
</evidence>
<dbReference type="GO" id="GO:0005524">
    <property type="term" value="F:ATP binding"/>
    <property type="evidence" value="ECO:0007669"/>
    <property type="project" value="UniProtKB-KW"/>
</dbReference>
<dbReference type="GO" id="GO:0006351">
    <property type="term" value="P:DNA-templated transcription"/>
    <property type="evidence" value="ECO:0007669"/>
    <property type="project" value="InterPro"/>
</dbReference>
<reference evidence="13" key="2">
    <citation type="submission" date="2018-02" db="EMBL/GenBank/DDBJ databases">
        <authorList>
            <person name="Anderson D."/>
            <person name="Durr P."/>
        </authorList>
    </citation>
    <scope>NUCLEOTIDE SEQUENCE</scope>
    <source>
        <strain evidence="13">NT-8</strain>
    </source>
</reference>
<dbReference type="Gene3D" id="3.30.70.270">
    <property type="match status" value="1"/>
</dbReference>
<evidence type="ECO:0000259" key="10">
    <source>
        <dbReference type="PROSITE" id="PS50507"/>
    </source>
</evidence>
<evidence type="ECO:0000256" key="5">
    <source>
        <dbReference type="ARBA" id="ARBA00022741"/>
    </source>
</evidence>
<keyword evidence="4" id="KW-0548">Nucleotidyltransferase</keyword>
<evidence type="ECO:0000256" key="3">
    <source>
        <dbReference type="ARBA" id="ARBA00022679"/>
    </source>
</evidence>
<evidence type="ECO:0000256" key="7">
    <source>
        <dbReference type="ARBA" id="ARBA00022807"/>
    </source>
</evidence>
<dbReference type="InterPro" id="IPR044067">
    <property type="entry name" value="PCV_3C_PRO"/>
</dbReference>
<dbReference type="InterPro" id="IPR043504">
    <property type="entry name" value="Peptidase_S1_PA_chymotrypsin"/>
</dbReference>
<keyword evidence="6" id="KW-0378">Hydrolase</keyword>
<dbReference type="Gene3D" id="2.40.10.10">
    <property type="entry name" value="Trypsin-like serine proteases"/>
    <property type="match status" value="1"/>
</dbReference>
<dbReference type="Pfam" id="PF00910">
    <property type="entry name" value="RNA_helicase"/>
    <property type="match status" value="1"/>
</dbReference>
<dbReference type="GO" id="GO:0003724">
    <property type="term" value="F:RNA helicase activity"/>
    <property type="evidence" value="ECO:0007669"/>
    <property type="project" value="InterPro"/>
</dbReference>
<dbReference type="InterPro" id="IPR000605">
    <property type="entry name" value="Helicase_SF3_ssDNA/RNA_vir"/>
</dbReference>
<dbReference type="GO" id="GO:0039694">
    <property type="term" value="P:viral RNA genome replication"/>
    <property type="evidence" value="ECO:0007669"/>
    <property type="project" value="InterPro"/>
</dbReference>
<dbReference type="SUPFAM" id="SSF50494">
    <property type="entry name" value="Trypsin-like serine proteases"/>
    <property type="match status" value="1"/>
</dbReference>
<keyword evidence="9" id="KW-0693">Viral RNA replication</keyword>
<dbReference type="InterPro" id="IPR007094">
    <property type="entry name" value="RNA-dir_pol_PSvirus"/>
</dbReference>
<dbReference type="PROSITE" id="PS51874">
    <property type="entry name" value="PCV_3C_PRO"/>
    <property type="match status" value="1"/>
</dbReference>
<dbReference type="InterPro" id="IPR043502">
    <property type="entry name" value="DNA/RNA_pol_sf"/>
</dbReference>
<dbReference type="CDD" id="cd23169">
    <property type="entry name" value="ps-ssRNAv-Picornavirales"/>
    <property type="match status" value="1"/>
</dbReference>
<dbReference type="InterPro" id="IPR043128">
    <property type="entry name" value="Rev_trsase/Diguanyl_cyclase"/>
</dbReference>
<evidence type="ECO:0000313" key="13">
    <source>
        <dbReference type="EMBL" id="AWK77846.1"/>
    </source>
</evidence>
<dbReference type="Gene3D" id="1.20.960.20">
    <property type="match status" value="1"/>
</dbReference>
<dbReference type="GO" id="GO:0004197">
    <property type="term" value="F:cysteine-type endopeptidase activity"/>
    <property type="evidence" value="ECO:0007669"/>
    <property type="project" value="InterPro"/>
</dbReference>
<feature type="domain" description="SF3 helicase" evidence="11">
    <location>
        <begin position="636"/>
        <end position="811"/>
    </location>
</feature>
<evidence type="ECO:0000259" key="12">
    <source>
        <dbReference type="PROSITE" id="PS51874"/>
    </source>
</evidence>
<keyword evidence="2" id="KW-0645">Protease</keyword>
<organism evidence="13">
    <name type="scientific">Darwin bee virus 6</name>
    <dbReference type="NCBI Taxonomy" id="2201281"/>
    <lineage>
        <taxon>Viruses</taxon>
        <taxon>Riboviria</taxon>
        <taxon>Orthornavirae</taxon>
        <taxon>Pisuviricota</taxon>
        <taxon>Pisoniviricetes</taxon>
        <taxon>Picornavirales</taxon>
    </lineage>
</organism>
<feature type="domain" description="RdRp catalytic" evidence="10">
    <location>
        <begin position="1594"/>
        <end position="1725"/>
    </location>
</feature>
<dbReference type="GO" id="GO:0006508">
    <property type="term" value="P:proteolysis"/>
    <property type="evidence" value="ECO:0007669"/>
    <property type="project" value="UniProtKB-KW"/>
</dbReference>
<dbReference type="GO" id="GO:0003723">
    <property type="term" value="F:RNA binding"/>
    <property type="evidence" value="ECO:0007669"/>
    <property type="project" value="InterPro"/>
</dbReference>
<name>A0A2U8JQ67_9VIRU</name>
<dbReference type="Pfam" id="PF00680">
    <property type="entry name" value="RdRP_1"/>
    <property type="match status" value="1"/>
</dbReference>
<keyword evidence="1" id="KW-0696">RNA-directed RNA polymerase</keyword>
<dbReference type="InterPro" id="IPR001205">
    <property type="entry name" value="RNA-dir_pol_C"/>
</dbReference>
<dbReference type="InterPro" id="IPR014759">
    <property type="entry name" value="Helicase_SF3_ssRNA_vir"/>
</dbReference>
<proteinExistence type="predicted"/>
<dbReference type="GO" id="GO:0003968">
    <property type="term" value="F:RNA-directed RNA polymerase activity"/>
    <property type="evidence" value="ECO:0007669"/>
    <property type="project" value="UniProtKB-KW"/>
</dbReference>
<keyword evidence="3" id="KW-0808">Transferase</keyword>
<evidence type="ECO:0000256" key="6">
    <source>
        <dbReference type="ARBA" id="ARBA00022801"/>
    </source>
</evidence>
<evidence type="ECO:0000259" key="11">
    <source>
        <dbReference type="PROSITE" id="PS51218"/>
    </source>
</evidence>
<dbReference type="InterPro" id="IPR009003">
    <property type="entry name" value="Peptidase_S1_PA"/>
</dbReference>
<evidence type="ECO:0000256" key="2">
    <source>
        <dbReference type="ARBA" id="ARBA00022670"/>
    </source>
</evidence>
<dbReference type="PROSITE" id="PS50507">
    <property type="entry name" value="RDRP_SSRNA_POS"/>
    <property type="match status" value="1"/>
</dbReference>
<keyword evidence="5" id="KW-0547">Nucleotide-binding</keyword>
<dbReference type="EMBL" id="MG995696">
    <property type="protein sequence ID" value="AWK77846.1"/>
    <property type="molecule type" value="Genomic_RNA"/>
</dbReference>
<evidence type="ECO:0000256" key="4">
    <source>
        <dbReference type="ARBA" id="ARBA00022695"/>
    </source>
</evidence>
<dbReference type="PROSITE" id="PS51218">
    <property type="entry name" value="SF3_HELICASE_2"/>
    <property type="match status" value="1"/>
</dbReference>
<feature type="domain" description="Peptidase C3" evidence="12">
    <location>
        <begin position="1081"/>
        <end position="1293"/>
    </location>
</feature>
<evidence type="ECO:0000256" key="9">
    <source>
        <dbReference type="ARBA" id="ARBA00022953"/>
    </source>
</evidence>